<gene>
    <name evidence="1" type="ORF">PQR01_34385</name>
</gene>
<dbReference type="EC" id="3.6.4.12" evidence="1"/>
<sequence length="692" mass="76104">MAYDSKRALELLRIGSGRPHATFREGQEDAIRYVVEGKGRLLVVQKTGWGKSFVYFIATKLLRESGAGPALLISPLLALMRNQIAAAERMGVRAATINSDNMDDWTAVEAKLAKGEIDILLISPERLANERFRTQVLAGIAAQVSLLVIDEAHCISDWGHDFRPHYRLLERIVKTLPPNVRLLATTATANNRVMEDLAAVLGPKLDVSRGDLNRSSLSLQTIRLPSQAERLAWLAEQLTLLQGHGIIYTLTVRDANQVAEWLRTQGFNVEAYTGETGDRRHELEQALLNNQVKALVATTALGMGYDKPDLAFVIHYQMPGSVVAYYQQVGRAGRALDSAYGVLLSGQEESEITDWFIRSAFPTRREVADVLGALEKEPNGLSVPELLSRVNLSKGRVEKTIALLSLESPAPIAKQGTKWQLTAATLSEAFWDRAERLTALRRDEHQQMQDYVSLPFGHHMGFLIKALDGDASGVMEPALPPLPTAADAELVKAAVAFLRRTSLPIAPRKKWPDGGMLQYGVKGLIAPDHQAESGKALCIWGDAGWGGLVRQGKYHDGHFSDELVFACVQMIQEWNPQPAPAWVTCIPSLRHPDLVPNFAQRLAAALNLPFHMVIVKTDARPEQKTMANSTQQARNIDGSLTLNGQAIPPGPVLMVDDMVDSRWTLTVSAWLLRKGGSGEVWPIALSQTGHDE</sequence>
<organism evidence="1 2">
    <name type="scientific">Paraburkholderia rhynchosiae</name>
    <dbReference type="NCBI Taxonomy" id="487049"/>
    <lineage>
        <taxon>Bacteria</taxon>
        <taxon>Pseudomonadati</taxon>
        <taxon>Pseudomonadota</taxon>
        <taxon>Betaproteobacteria</taxon>
        <taxon>Burkholderiales</taxon>
        <taxon>Burkholderiaceae</taxon>
        <taxon>Paraburkholderia</taxon>
    </lineage>
</organism>
<protein>
    <submittedName>
        <fullName evidence="1">RecQ family ATP-dependent DNA helicase</fullName>
        <ecNumber evidence="1">3.6.4.12</ecNumber>
    </submittedName>
</protein>
<proteinExistence type="predicted"/>
<keyword evidence="1" id="KW-0067">ATP-binding</keyword>
<comment type="caution">
    <text evidence="1">The sequence shown here is derived from an EMBL/GenBank/DDBJ whole genome shotgun (WGS) entry which is preliminary data.</text>
</comment>
<keyword evidence="1" id="KW-0547">Nucleotide-binding</keyword>
<keyword evidence="2" id="KW-1185">Reference proteome</keyword>
<evidence type="ECO:0000313" key="1">
    <source>
        <dbReference type="EMBL" id="MFM0108383.1"/>
    </source>
</evidence>
<name>A0ACC7NMY5_9BURK</name>
<accession>A0ACC7NMY5</accession>
<dbReference type="EMBL" id="JAQQDW010000114">
    <property type="protein sequence ID" value="MFM0108383.1"/>
    <property type="molecule type" value="Genomic_DNA"/>
</dbReference>
<reference evidence="1 2" key="1">
    <citation type="journal article" date="2024" name="Chem. Sci.">
        <title>Discovery of megapolipeptins by genome mining of a Burkholderiales bacteria collection.</title>
        <authorList>
            <person name="Paulo B.S."/>
            <person name="Recchia M.J.J."/>
            <person name="Lee S."/>
            <person name="Fergusson C.H."/>
            <person name="Romanowski S.B."/>
            <person name="Hernandez A."/>
            <person name="Krull N."/>
            <person name="Liu D.Y."/>
            <person name="Cavanagh H."/>
            <person name="Bos A."/>
            <person name="Gray C.A."/>
            <person name="Murphy B.T."/>
            <person name="Linington R.G."/>
            <person name="Eustaquio A.S."/>
        </authorList>
    </citation>
    <scope>NUCLEOTIDE SEQUENCE [LARGE SCALE GENOMIC DNA]</scope>
    <source>
        <strain evidence="1 2">RL18-126-BIB-B</strain>
    </source>
</reference>
<evidence type="ECO:0000313" key="2">
    <source>
        <dbReference type="Proteomes" id="UP001629235"/>
    </source>
</evidence>
<keyword evidence="1" id="KW-0347">Helicase</keyword>
<keyword evidence="1" id="KW-0378">Hydrolase</keyword>
<dbReference type="Proteomes" id="UP001629235">
    <property type="component" value="Unassembled WGS sequence"/>
</dbReference>